<comment type="caution">
    <text evidence="8">The sequence shown here is derived from an EMBL/GenBank/DDBJ whole genome shotgun (WGS) entry which is preliminary data.</text>
</comment>
<keyword evidence="5" id="KW-0408">Iron</keyword>
<dbReference type="InterPro" id="IPR006066">
    <property type="entry name" value="NO2/SO3_Rdtase_FeS/sirohaem_BS"/>
</dbReference>
<sequence>MNALPKEALRRGWCPSTLRPMETGDGWLVRLHPPGAKLTPAQLRRIAALAGEHGNGLIEISARANLQIRGVTAESHPRLVERLLAEQLVDEHEGDGPHRVTLVSPLAGRDPNGLIDAAALAAQIEQCTRTVPGLPAKLGIVVDDGGAQALDGFSSDIRLVGVGATSAALCLADRLWLGAIPVTEAADAVAAILRDFAARRAAAPDHIRRLRDLSPEALASLTTLPETTAPASRPPPRRAGLFALEGDRFAALIGLPFGRCGAAVLDRLGAGDGLVSDIRLSPWRGLAFRDLGRTEAKAQLALADDLGLITRDDDPRLSVQACAGSPACSRAEAPAMADAATLAEAAADLLAAGATLHVSGCIKACAHPAAADLTLVGRDGHYDVVLGGTTRDKPVATLDLSALLTRLQPGQDIHARLAKALRSTGSQG</sequence>
<dbReference type="InterPro" id="IPR045854">
    <property type="entry name" value="NO2/SO3_Rdtase_4Fe4S_sf"/>
</dbReference>
<dbReference type="InterPro" id="IPR012798">
    <property type="entry name" value="Cbl_synth_CobG-like"/>
</dbReference>
<evidence type="ECO:0000256" key="2">
    <source>
        <dbReference type="ARBA" id="ARBA00022617"/>
    </source>
</evidence>
<keyword evidence="4" id="KW-0560">Oxidoreductase</keyword>
<organism evidence="8 9">
    <name type="scientific">Bosea robiniae</name>
    <dbReference type="NCBI Taxonomy" id="1036780"/>
    <lineage>
        <taxon>Bacteria</taxon>
        <taxon>Pseudomonadati</taxon>
        <taxon>Pseudomonadota</taxon>
        <taxon>Alphaproteobacteria</taxon>
        <taxon>Hyphomicrobiales</taxon>
        <taxon>Boseaceae</taxon>
        <taxon>Bosea</taxon>
    </lineage>
</organism>
<evidence type="ECO:0000256" key="6">
    <source>
        <dbReference type="ARBA" id="ARBA00023014"/>
    </source>
</evidence>
<accession>A0ABY0P289</accession>
<keyword evidence="3" id="KW-0479">Metal-binding</keyword>
<dbReference type="InterPro" id="IPR005117">
    <property type="entry name" value="NiRdtase/SiRdtase_haem-b_fer"/>
</dbReference>
<evidence type="ECO:0000256" key="4">
    <source>
        <dbReference type="ARBA" id="ARBA00023002"/>
    </source>
</evidence>
<protein>
    <submittedName>
        <fullName evidence="8">Precorrin-3B synthase</fullName>
    </submittedName>
</protein>
<evidence type="ECO:0000256" key="1">
    <source>
        <dbReference type="ARBA" id="ARBA00022485"/>
    </source>
</evidence>
<keyword evidence="6" id="KW-0411">Iron-sulfur</keyword>
<dbReference type="InterPro" id="IPR036136">
    <property type="entry name" value="Nit/Sulf_reduc_fer-like_dom_sf"/>
</dbReference>
<dbReference type="SUPFAM" id="SSF55124">
    <property type="entry name" value="Nitrite/Sulfite reductase N-terminal domain-like"/>
    <property type="match status" value="2"/>
</dbReference>
<dbReference type="PANTHER" id="PTHR32439:SF9">
    <property type="entry name" value="BLR3264 PROTEIN"/>
    <property type="match status" value="1"/>
</dbReference>
<dbReference type="RefSeq" id="WP_091858518.1">
    <property type="nucleotide sequence ID" value="NZ_FNBZ01000005.1"/>
</dbReference>
<dbReference type="Gene3D" id="3.30.413.10">
    <property type="entry name" value="Sulfite Reductase Hemoprotein, domain 1"/>
    <property type="match status" value="2"/>
</dbReference>
<dbReference type="NCBIfam" id="TIGR02435">
    <property type="entry name" value="CobG"/>
    <property type="match status" value="1"/>
</dbReference>
<proteinExistence type="predicted"/>
<dbReference type="Gene3D" id="3.90.480.10">
    <property type="entry name" value="Sulfite Reductase Hemoprotein,Domain 2"/>
    <property type="match status" value="1"/>
</dbReference>
<evidence type="ECO:0000256" key="5">
    <source>
        <dbReference type="ARBA" id="ARBA00023004"/>
    </source>
</evidence>
<evidence type="ECO:0000259" key="7">
    <source>
        <dbReference type="Pfam" id="PF03460"/>
    </source>
</evidence>
<gene>
    <name evidence="8" type="ORF">SAMN05421844_105308</name>
</gene>
<evidence type="ECO:0000313" key="9">
    <source>
        <dbReference type="Proteomes" id="UP000199468"/>
    </source>
</evidence>
<dbReference type="PROSITE" id="PS00365">
    <property type="entry name" value="NIR_SIR"/>
    <property type="match status" value="1"/>
</dbReference>
<evidence type="ECO:0000313" key="8">
    <source>
        <dbReference type="EMBL" id="SDG79918.1"/>
    </source>
</evidence>
<dbReference type="EMBL" id="FNBZ01000005">
    <property type="protein sequence ID" value="SDG79918.1"/>
    <property type="molecule type" value="Genomic_DNA"/>
</dbReference>
<keyword evidence="2" id="KW-0349">Heme</keyword>
<dbReference type="Proteomes" id="UP000199468">
    <property type="component" value="Unassembled WGS sequence"/>
</dbReference>
<feature type="domain" description="Nitrite/Sulfite reductase ferredoxin-like" evidence="7">
    <location>
        <begin position="20"/>
        <end position="85"/>
    </location>
</feature>
<keyword evidence="9" id="KW-1185">Reference proteome</keyword>
<evidence type="ECO:0000256" key="3">
    <source>
        <dbReference type="ARBA" id="ARBA00022723"/>
    </source>
</evidence>
<reference evidence="8 9" key="1">
    <citation type="submission" date="2016-10" db="EMBL/GenBank/DDBJ databases">
        <authorList>
            <person name="Varghese N."/>
            <person name="Submissions S."/>
        </authorList>
    </citation>
    <scope>NUCLEOTIDE SEQUENCE [LARGE SCALE GENOMIC DNA]</scope>
    <source>
        <strain evidence="8 9">DSM 26672</strain>
    </source>
</reference>
<name>A0ABY0P289_9HYPH</name>
<dbReference type="PANTHER" id="PTHR32439">
    <property type="entry name" value="FERREDOXIN--NITRITE REDUCTASE, CHLOROPLASTIC"/>
    <property type="match status" value="1"/>
</dbReference>
<dbReference type="InterPro" id="IPR051329">
    <property type="entry name" value="NIR_SIR_4Fe-4S"/>
</dbReference>
<keyword evidence="1" id="KW-0004">4Fe-4S</keyword>
<dbReference type="SUPFAM" id="SSF56014">
    <property type="entry name" value="Nitrite and sulphite reductase 4Fe-4S domain-like"/>
    <property type="match status" value="2"/>
</dbReference>
<dbReference type="Pfam" id="PF03460">
    <property type="entry name" value="NIR_SIR_ferr"/>
    <property type="match status" value="1"/>
</dbReference>